<name>A0A834TBG0_9FABA</name>
<keyword evidence="1" id="KW-0472">Membrane</keyword>
<comment type="caution">
    <text evidence="2">The sequence shown here is derived from an EMBL/GenBank/DDBJ whole genome shotgun (WGS) entry which is preliminary data.</text>
</comment>
<evidence type="ECO:0000313" key="3">
    <source>
        <dbReference type="Proteomes" id="UP000634136"/>
    </source>
</evidence>
<evidence type="ECO:0000313" key="2">
    <source>
        <dbReference type="EMBL" id="KAF7819088.1"/>
    </source>
</evidence>
<feature type="transmembrane region" description="Helical" evidence="1">
    <location>
        <begin position="20"/>
        <end position="36"/>
    </location>
</feature>
<dbReference type="AlphaFoldDB" id="A0A834TBG0"/>
<proteinExistence type="predicted"/>
<dbReference type="Proteomes" id="UP000634136">
    <property type="component" value="Unassembled WGS sequence"/>
</dbReference>
<protein>
    <submittedName>
        <fullName evidence="2">Uncharacterized protein</fullName>
    </submittedName>
</protein>
<accession>A0A834TBG0</accession>
<keyword evidence="1" id="KW-1133">Transmembrane helix</keyword>
<gene>
    <name evidence="2" type="ORF">G2W53_024543</name>
</gene>
<keyword evidence="3" id="KW-1185">Reference proteome</keyword>
<sequence length="60" mass="6835">MAYLFNYFAQFRPPLLEASYLLYLVVLCSCLAFLSQRPDELVAVGLSLYKKETCLIEPGL</sequence>
<organism evidence="2 3">
    <name type="scientific">Senna tora</name>
    <dbReference type="NCBI Taxonomy" id="362788"/>
    <lineage>
        <taxon>Eukaryota</taxon>
        <taxon>Viridiplantae</taxon>
        <taxon>Streptophyta</taxon>
        <taxon>Embryophyta</taxon>
        <taxon>Tracheophyta</taxon>
        <taxon>Spermatophyta</taxon>
        <taxon>Magnoliopsida</taxon>
        <taxon>eudicotyledons</taxon>
        <taxon>Gunneridae</taxon>
        <taxon>Pentapetalae</taxon>
        <taxon>rosids</taxon>
        <taxon>fabids</taxon>
        <taxon>Fabales</taxon>
        <taxon>Fabaceae</taxon>
        <taxon>Caesalpinioideae</taxon>
        <taxon>Cassia clade</taxon>
        <taxon>Senna</taxon>
    </lineage>
</organism>
<dbReference type="EMBL" id="JAAIUW010000008">
    <property type="protein sequence ID" value="KAF7819088.1"/>
    <property type="molecule type" value="Genomic_DNA"/>
</dbReference>
<evidence type="ECO:0000256" key="1">
    <source>
        <dbReference type="SAM" id="Phobius"/>
    </source>
</evidence>
<reference evidence="2" key="1">
    <citation type="submission" date="2020-09" db="EMBL/GenBank/DDBJ databases">
        <title>Genome-Enabled Discovery of Anthraquinone Biosynthesis in Senna tora.</title>
        <authorList>
            <person name="Kang S.-H."/>
            <person name="Pandey R.P."/>
            <person name="Lee C.-M."/>
            <person name="Sim J.-S."/>
            <person name="Jeong J.-T."/>
            <person name="Choi B.-S."/>
            <person name="Jung M."/>
            <person name="Ginzburg D."/>
            <person name="Zhao K."/>
            <person name="Won S.Y."/>
            <person name="Oh T.-J."/>
            <person name="Yu Y."/>
            <person name="Kim N.-H."/>
            <person name="Lee O.R."/>
            <person name="Lee T.-H."/>
            <person name="Bashyal P."/>
            <person name="Kim T.-S."/>
            <person name="Lee W.-H."/>
            <person name="Kawkins C."/>
            <person name="Kim C.-K."/>
            <person name="Kim J.S."/>
            <person name="Ahn B.O."/>
            <person name="Rhee S.Y."/>
            <person name="Sohng J.K."/>
        </authorList>
    </citation>
    <scope>NUCLEOTIDE SEQUENCE</scope>
    <source>
        <tissue evidence="2">Leaf</tissue>
    </source>
</reference>
<keyword evidence="1" id="KW-0812">Transmembrane</keyword>